<evidence type="ECO:0000256" key="1">
    <source>
        <dbReference type="ARBA" id="ARBA00007905"/>
    </source>
</evidence>
<dbReference type="AlphaFoldDB" id="A0A9D2E481"/>
<sequence length="266" mass="29854">MKYITLNNGAPMPLVGLGTWQLRGQAGERAILDALELGYRLLDTARMYENEDIVGSAVKKSGLPRREVFITTKLFTPSAGYRKAKEDIARSLEALQTDYIDLLLIHEPYEAAPEMYLAMEEACAAGLVRAVGLSNFSGEEYLGFLKHCRVTPAVDQVESHVYHPQLALKKLLEKKGTRMQAWASFTEGRRNIFAEPVLAEAGRRHGKTAAQTALRYLVENGIPVLPKSAHRERLRENLDIFDFSLTDEERRAIAALDEGRSLFGWF</sequence>
<dbReference type="PANTHER" id="PTHR43827:SF3">
    <property type="entry name" value="NADP-DEPENDENT OXIDOREDUCTASE DOMAIN-CONTAINING PROTEIN"/>
    <property type="match status" value="1"/>
</dbReference>
<evidence type="ECO:0000256" key="2">
    <source>
        <dbReference type="ARBA" id="ARBA00022857"/>
    </source>
</evidence>
<evidence type="ECO:0000256" key="5">
    <source>
        <dbReference type="PIRSR" id="PIRSR000097-2"/>
    </source>
</evidence>
<name>A0A9D2E481_9FIRM</name>
<reference evidence="8" key="2">
    <citation type="submission" date="2021-04" db="EMBL/GenBank/DDBJ databases">
        <authorList>
            <person name="Gilroy R."/>
        </authorList>
    </citation>
    <scope>NUCLEOTIDE SEQUENCE</scope>
    <source>
        <strain evidence="8">ChiGjej4B4-18154</strain>
    </source>
</reference>
<gene>
    <name evidence="8" type="ORF">H9813_04750</name>
</gene>
<organism evidence="8 9">
    <name type="scientific">Candidatus Allofournierella merdipullorum</name>
    <dbReference type="NCBI Taxonomy" id="2838595"/>
    <lineage>
        <taxon>Bacteria</taxon>
        <taxon>Bacillati</taxon>
        <taxon>Bacillota</taxon>
        <taxon>Clostridia</taxon>
        <taxon>Eubacteriales</taxon>
        <taxon>Oscillospiraceae</taxon>
        <taxon>Allofournierella</taxon>
    </lineage>
</organism>
<evidence type="ECO:0000313" key="8">
    <source>
        <dbReference type="EMBL" id="HIZ30528.1"/>
    </source>
</evidence>
<dbReference type="Pfam" id="PF00248">
    <property type="entry name" value="Aldo_ket_red"/>
    <property type="match status" value="1"/>
</dbReference>
<dbReference type="PROSITE" id="PS00798">
    <property type="entry name" value="ALDOKETO_REDUCTASE_1"/>
    <property type="match status" value="1"/>
</dbReference>
<dbReference type="InterPro" id="IPR020471">
    <property type="entry name" value="AKR"/>
</dbReference>
<evidence type="ECO:0000259" key="7">
    <source>
        <dbReference type="Pfam" id="PF00248"/>
    </source>
</evidence>
<dbReference type="PIRSF" id="PIRSF000097">
    <property type="entry name" value="AKR"/>
    <property type="match status" value="1"/>
</dbReference>
<dbReference type="InterPro" id="IPR036812">
    <property type="entry name" value="NAD(P)_OxRdtase_dom_sf"/>
</dbReference>
<evidence type="ECO:0000256" key="3">
    <source>
        <dbReference type="ARBA" id="ARBA00023002"/>
    </source>
</evidence>
<dbReference type="PANTHER" id="PTHR43827">
    <property type="entry name" value="2,5-DIKETO-D-GLUCONIC ACID REDUCTASE"/>
    <property type="match status" value="1"/>
</dbReference>
<evidence type="ECO:0000313" key="9">
    <source>
        <dbReference type="Proteomes" id="UP000824035"/>
    </source>
</evidence>
<feature type="domain" description="NADP-dependent oxidoreductase" evidence="7">
    <location>
        <begin position="15"/>
        <end position="257"/>
    </location>
</feature>
<dbReference type="Gene3D" id="3.20.20.100">
    <property type="entry name" value="NADP-dependent oxidoreductase domain"/>
    <property type="match status" value="1"/>
</dbReference>
<protein>
    <submittedName>
        <fullName evidence="8">Aldo/keto reductase</fullName>
    </submittedName>
</protein>
<dbReference type="PROSITE" id="PS00062">
    <property type="entry name" value="ALDOKETO_REDUCTASE_2"/>
    <property type="match status" value="1"/>
</dbReference>
<keyword evidence="2" id="KW-0521">NADP</keyword>
<keyword evidence="3" id="KW-0560">Oxidoreductase</keyword>
<evidence type="ECO:0000256" key="4">
    <source>
        <dbReference type="PIRSR" id="PIRSR000097-1"/>
    </source>
</evidence>
<dbReference type="FunFam" id="3.20.20.100:FF:000002">
    <property type="entry name" value="2,5-diketo-D-gluconic acid reductase A"/>
    <property type="match status" value="1"/>
</dbReference>
<reference evidence="8" key="1">
    <citation type="journal article" date="2021" name="PeerJ">
        <title>Extensive microbial diversity within the chicken gut microbiome revealed by metagenomics and culture.</title>
        <authorList>
            <person name="Gilroy R."/>
            <person name="Ravi A."/>
            <person name="Getino M."/>
            <person name="Pursley I."/>
            <person name="Horton D.L."/>
            <person name="Alikhan N.F."/>
            <person name="Baker D."/>
            <person name="Gharbi K."/>
            <person name="Hall N."/>
            <person name="Watson M."/>
            <person name="Adriaenssens E.M."/>
            <person name="Foster-Nyarko E."/>
            <person name="Jarju S."/>
            <person name="Secka A."/>
            <person name="Antonio M."/>
            <person name="Oren A."/>
            <person name="Chaudhuri R.R."/>
            <person name="La Ragione R."/>
            <person name="Hildebrand F."/>
            <person name="Pallen M.J."/>
        </authorList>
    </citation>
    <scope>NUCLEOTIDE SEQUENCE</scope>
    <source>
        <strain evidence="8">ChiGjej4B4-18154</strain>
    </source>
</reference>
<proteinExistence type="inferred from homology"/>
<comment type="caution">
    <text evidence="8">The sequence shown here is derived from an EMBL/GenBank/DDBJ whole genome shotgun (WGS) entry which is preliminary data.</text>
</comment>
<dbReference type="GO" id="GO:0016616">
    <property type="term" value="F:oxidoreductase activity, acting on the CH-OH group of donors, NAD or NADP as acceptor"/>
    <property type="evidence" value="ECO:0007669"/>
    <property type="project" value="UniProtKB-ARBA"/>
</dbReference>
<dbReference type="EMBL" id="DXBV01000043">
    <property type="protein sequence ID" value="HIZ30528.1"/>
    <property type="molecule type" value="Genomic_DNA"/>
</dbReference>
<feature type="binding site" evidence="5">
    <location>
        <position position="106"/>
    </location>
    <ligand>
        <name>substrate</name>
    </ligand>
</feature>
<dbReference type="SUPFAM" id="SSF51430">
    <property type="entry name" value="NAD(P)-linked oxidoreductase"/>
    <property type="match status" value="1"/>
</dbReference>
<dbReference type="PROSITE" id="PS00063">
    <property type="entry name" value="ALDOKETO_REDUCTASE_3"/>
    <property type="match status" value="1"/>
</dbReference>
<dbReference type="InterPro" id="IPR023210">
    <property type="entry name" value="NADP_OxRdtase_dom"/>
</dbReference>
<dbReference type="InterPro" id="IPR018170">
    <property type="entry name" value="Aldo/ket_reductase_CS"/>
</dbReference>
<feature type="active site" description="Proton donor" evidence="4">
    <location>
        <position position="48"/>
    </location>
</feature>
<dbReference type="PRINTS" id="PR00069">
    <property type="entry name" value="ALDKETRDTASE"/>
</dbReference>
<dbReference type="Proteomes" id="UP000824035">
    <property type="component" value="Unassembled WGS sequence"/>
</dbReference>
<comment type="similarity">
    <text evidence="1">Belongs to the aldo/keto reductase family.</text>
</comment>
<accession>A0A9D2E481</accession>
<evidence type="ECO:0000256" key="6">
    <source>
        <dbReference type="PIRSR" id="PIRSR000097-3"/>
    </source>
</evidence>
<feature type="site" description="Lowers pKa of active site Tyr" evidence="6">
    <location>
        <position position="73"/>
    </location>
</feature>